<feature type="domain" description="SusD-like N-terminal" evidence="8">
    <location>
        <begin position="23"/>
        <end position="225"/>
    </location>
</feature>
<sequence>MKTNFYWAALLFLMSVCSCSESWLDVKPSKSLVDASSLNDLQAVLDNSNIMNSMTGLQEVSVGDFFIENDVWKNLDLHSERNSYLWSQDIYGTEKSNLDWTKAYNRILYSNIVLEKVEAWEDKNGVTDESGNIKGQALFFRAFDFFNLAQLFCMPYGMVEYESYGLPLRLNANVNDLTNRSSVPETYSHIIADLKQSSELILTSDVDKLRPNKSAAFGMLARVFLSMRKYKDAKLYADSCISIQRELLDFNDIAFKSTGYCFSIFNKEVLFHSELSNYWSIFGDNLNVVPDLYASYSLKDLRRNLYFREVGDLVKFRGSFSGGRPLFGGIALGEVYLTRAECSARLGIPSEAIEDLGYFMQHRYTEVDIPVNLNATDLIEFVKEERRKELAFRGIRWTDIRRYNMEEAHEHIFQRRETEGVGYEIEPNSSRYMLTIPENELLINKIPQNPR</sequence>
<evidence type="ECO:0000256" key="4">
    <source>
        <dbReference type="ARBA" id="ARBA00023136"/>
    </source>
</evidence>
<evidence type="ECO:0000259" key="8">
    <source>
        <dbReference type="Pfam" id="PF14322"/>
    </source>
</evidence>
<dbReference type="RefSeq" id="WP_079641553.1">
    <property type="nucleotide sequence ID" value="NZ_FUZF01000002.1"/>
</dbReference>
<protein>
    <submittedName>
        <fullName evidence="9">SusD family protein</fullName>
    </submittedName>
</protein>
<proteinExistence type="inferred from homology"/>
<gene>
    <name evidence="9" type="ORF">SAMN05660841_00885</name>
</gene>
<dbReference type="Pfam" id="PF07980">
    <property type="entry name" value="SusD_RagB"/>
    <property type="match status" value="1"/>
</dbReference>
<dbReference type="EMBL" id="FUZF01000002">
    <property type="protein sequence ID" value="SKB49598.1"/>
    <property type="molecule type" value="Genomic_DNA"/>
</dbReference>
<keyword evidence="4" id="KW-0472">Membrane</keyword>
<evidence type="ECO:0000256" key="1">
    <source>
        <dbReference type="ARBA" id="ARBA00004442"/>
    </source>
</evidence>
<keyword evidence="10" id="KW-1185">Reference proteome</keyword>
<keyword evidence="5" id="KW-0998">Cell outer membrane</keyword>
<dbReference type="InterPro" id="IPR012944">
    <property type="entry name" value="SusD_RagB_dom"/>
</dbReference>
<dbReference type="STRING" id="1513896.SAMN05660841_00885"/>
<keyword evidence="3 6" id="KW-0732">Signal</keyword>
<evidence type="ECO:0000313" key="9">
    <source>
        <dbReference type="EMBL" id="SKB49598.1"/>
    </source>
</evidence>
<feature type="chain" id="PRO_5010565278" evidence="6">
    <location>
        <begin position="23"/>
        <end position="451"/>
    </location>
</feature>
<dbReference type="Gene3D" id="1.25.40.390">
    <property type="match status" value="1"/>
</dbReference>
<comment type="similarity">
    <text evidence="2">Belongs to the SusD family.</text>
</comment>
<dbReference type="Proteomes" id="UP000190150">
    <property type="component" value="Unassembled WGS sequence"/>
</dbReference>
<accession>A0A1T5BQT3</accession>
<evidence type="ECO:0000313" key="10">
    <source>
        <dbReference type="Proteomes" id="UP000190150"/>
    </source>
</evidence>
<evidence type="ECO:0000256" key="3">
    <source>
        <dbReference type="ARBA" id="ARBA00022729"/>
    </source>
</evidence>
<evidence type="ECO:0000256" key="6">
    <source>
        <dbReference type="SAM" id="SignalP"/>
    </source>
</evidence>
<evidence type="ECO:0000256" key="2">
    <source>
        <dbReference type="ARBA" id="ARBA00006275"/>
    </source>
</evidence>
<dbReference type="InterPro" id="IPR033985">
    <property type="entry name" value="SusD-like_N"/>
</dbReference>
<name>A0A1T5BQT3_9SPHI</name>
<dbReference type="OrthoDB" id="653598at2"/>
<dbReference type="GO" id="GO:0009279">
    <property type="term" value="C:cell outer membrane"/>
    <property type="evidence" value="ECO:0007669"/>
    <property type="project" value="UniProtKB-SubCell"/>
</dbReference>
<reference evidence="10" key="1">
    <citation type="submission" date="2017-02" db="EMBL/GenBank/DDBJ databases">
        <authorList>
            <person name="Varghese N."/>
            <person name="Submissions S."/>
        </authorList>
    </citation>
    <scope>NUCLEOTIDE SEQUENCE [LARGE SCALE GENOMIC DNA]</scope>
    <source>
        <strain evidence="10">DSM 24091</strain>
    </source>
</reference>
<dbReference type="Pfam" id="PF14322">
    <property type="entry name" value="SusD-like_3"/>
    <property type="match status" value="1"/>
</dbReference>
<dbReference type="PROSITE" id="PS51257">
    <property type="entry name" value="PROKAR_LIPOPROTEIN"/>
    <property type="match status" value="1"/>
</dbReference>
<evidence type="ECO:0000256" key="5">
    <source>
        <dbReference type="ARBA" id="ARBA00023237"/>
    </source>
</evidence>
<feature type="domain" description="RagB/SusD" evidence="7">
    <location>
        <begin position="332"/>
        <end position="415"/>
    </location>
</feature>
<dbReference type="AlphaFoldDB" id="A0A1T5BQT3"/>
<organism evidence="9 10">
    <name type="scientific">Sphingobacterium nematocida</name>
    <dbReference type="NCBI Taxonomy" id="1513896"/>
    <lineage>
        <taxon>Bacteria</taxon>
        <taxon>Pseudomonadati</taxon>
        <taxon>Bacteroidota</taxon>
        <taxon>Sphingobacteriia</taxon>
        <taxon>Sphingobacteriales</taxon>
        <taxon>Sphingobacteriaceae</taxon>
        <taxon>Sphingobacterium</taxon>
    </lineage>
</organism>
<dbReference type="SUPFAM" id="SSF48452">
    <property type="entry name" value="TPR-like"/>
    <property type="match status" value="1"/>
</dbReference>
<dbReference type="InterPro" id="IPR011990">
    <property type="entry name" value="TPR-like_helical_dom_sf"/>
</dbReference>
<comment type="subcellular location">
    <subcellularLocation>
        <location evidence="1">Cell outer membrane</location>
    </subcellularLocation>
</comment>
<evidence type="ECO:0000259" key="7">
    <source>
        <dbReference type="Pfam" id="PF07980"/>
    </source>
</evidence>
<feature type="signal peptide" evidence="6">
    <location>
        <begin position="1"/>
        <end position="22"/>
    </location>
</feature>